<evidence type="ECO:0000256" key="1">
    <source>
        <dbReference type="SAM" id="MobiDB-lite"/>
    </source>
</evidence>
<feature type="region of interest" description="Disordered" evidence="1">
    <location>
        <begin position="28"/>
        <end position="59"/>
    </location>
</feature>
<name>A0ABU9W7V9_9MICO</name>
<dbReference type="PROSITE" id="PS51257">
    <property type="entry name" value="PROKAR_LIPOPROTEIN"/>
    <property type="match status" value="1"/>
</dbReference>
<dbReference type="EMBL" id="JBCLVG010000003">
    <property type="protein sequence ID" value="MEN1948066.1"/>
    <property type="molecule type" value="Genomic_DNA"/>
</dbReference>
<evidence type="ECO:0000256" key="2">
    <source>
        <dbReference type="SAM" id="SignalP"/>
    </source>
</evidence>
<protein>
    <submittedName>
        <fullName evidence="4">PQQ-dependent sugar dehydrogenase</fullName>
    </submittedName>
</protein>
<reference evidence="4 5" key="1">
    <citation type="submission" date="2024-03" db="EMBL/GenBank/DDBJ databases">
        <title>YIM 134122 draft genome.</title>
        <authorList>
            <person name="Zuo S."/>
            <person name="Xiong L."/>
        </authorList>
    </citation>
    <scope>NUCLEOTIDE SEQUENCE [LARGE SCALE GENOMIC DNA]</scope>
    <source>
        <strain evidence="4 5">YIM 134122</strain>
    </source>
</reference>
<keyword evidence="2" id="KW-0732">Signal</keyword>
<gene>
    <name evidence="4" type="ORF">WJX64_16035</name>
</gene>
<dbReference type="Gene3D" id="2.120.10.30">
    <property type="entry name" value="TolB, C-terminal domain"/>
    <property type="match status" value="1"/>
</dbReference>
<sequence>MTTRTHGAAVALALGTAVVLAATLAACSPGGGPSRAPSPSPPASSAPPRPTGTSTPDPVLQPVQVTGEPVELATGLDAPWSILRLQNGATLISERDTANVLELLSDGSTRVVGRVADVVPNGEGGLLGLAALEDAASVWIYAYFTAADDNRIVRMPLSGAAGSLGLGAPEPVLGGIAKAGNHDGGRIAFGPDGMLYATAGDAGDGGRSQDQGSLNGKILRMTPTGGVPDGNPFGTLVWSLGHRNPQGIAWDSRGRMWASEFGQNTWDELNLITPGSNYGWPVVEGAAGDPAFVDPVQQWATSDASPSGLAIVSDTLFLASLRGERLWTVWPDSGRAPAAAFEGAYGRIRDVVPGPDGTLWFITNNTDGRGDAREGDDRLVQVGLGPVS</sequence>
<dbReference type="PANTHER" id="PTHR19328">
    <property type="entry name" value="HEDGEHOG-INTERACTING PROTEIN"/>
    <property type="match status" value="1"/>
</dbReference>
<evidence type="ECO:0000313" key="5">
    <source>
        <dbReference type="Proteomes" id="UP001425155"/>
    </source>
</evidence>
<evidence type="ECO:0000259" key="3">
    <source>
        <dbReference type="Pfam" id="PF07995"/>
    </source>
</evidence>
<organism evidence="4 5">
    <name type="scientific">Leifsonia stereocauli</name>
    <dbReference type="NCBI Taxonomy" id="3134136"/>
    <lineage>
        <taxon>Bacteria</taxon>
        <taxon>Bacillati</taxon>
        <taxon>Actinomycetota</taxon>
        <taxon>Actinomycetes</taxon>
        <taxon>Micrococcales</taxon>
        <taxon>Microbacteriaceae</taxon>
        <taxon>Leifsonia</taxon>
    </lineage>
</organism>
<dbReference type="Proteomes" id="UP001425155">
    <property type="component" value="Unassembled WGS sequence"/>
</dbReference>
<dbReference type="PANTHER" id="PTHR19328:SF13">
    <property type="entry name" value="HIPL1 PROTEIN"/>
    <property type="match status" value="1"/>
</dbReference>
<dbReference type="SUPFAM" id="SSF50952">
    <property type="entry name" value="Soluble quinoprotein glucose dehydrogenase"/>
    <property type="match status" value="1"/>
</dbReference>
<comment type="caution">
    <text evidence="4">The sequence shown here is derived from an EMBL/GenBank/DDBJ whole genome shotgun (WGS) entry which is preliminary data.</text>
</comment>
<feature type="chain" id="PRO_5046474230" evidence="2">
    <location>
        <begin position="22"/>
        <end position="388"/>
    </location>
</feature>
<feature type="signal peptide" evidence="2">
    <location>
        <begin position="1"/>
        <end position="21"/>
    </location>
</feature>
<feature type="domain" description="Glucose/Sorbosone dehydrogenase" evidence="3">
    <location>
        <begin position="76"/>
        <end position="369"/>
    </location>
</feature>
<dbReference type="InterPro" id="IPR012938">
    <property type="entry name" value="Glc/Sorbosone_DH"/>
</dbReference>
<proteinExistence type="predicted"/>
<dbReference type="InterPro" id="IPR011041">
    <property type="entry name" value="Quinoprot_gluc/sorb_DH_b-prop"/>
</dbReference>
<feature type="compositionally biased region" description="Pro residues" evidence="1">
    <location>
        <begin position="36"/>
        <end position="50"/>
    </location>
</feature>
<dbReference type="Pfam" id="PF07995">
    <property type="entry name" value="GSDH"/>
    <property type="match status" value="1"/>
</dbReference>
<dbReference type="InterPro" id="IPR011042">
    <property type="entry name" value="6-blade_b-propeller_TolB-like"/>
</dbReference>
<accession>A0ABU9W7V9</accession>
<keyword evidence="5" id="KW-1185">Reference proteome</keyword>
<evidence type="ECO:0000313" key="4">
    <source>
        <dbReference type="EMBL" id="MEN1948066.1"/>
    </source>
</evidence>
<dbReference type="RefSeq" id="WP_342115984.1">
    <property type="nucleotide sequence ID" value="NZ_JBCAUN010000003.1"/>
</dbReference>